<dbReference type="EMBL" id="ABDC03031536">
    <property type="status" value="NOT_ANNOTATED_CDS"/>
    <property type="molecule type" value="Genomic_DNA"/>
</dbReference>
<name>A0A8C5XSK4_MICMU</name>
<evidence type="ECO:0000313" key="7">
    <source>
        <dbReference type="Ensembl" id="ENSMICP00000040780.1"/>
    </source>
</evidence>
<dbReference type="PROSITE" id="PS01208">
    <property type="entry name" value="VWFC_1"/>
    <property type="match status" value="3"/>
</dbReference>
<dbReference type="EMBL" id="ABDC03031539">
    <property type="status" value="NOT_ANNOTATED_CDS"/>
    <property type="molecule type" value="Genomic_DNA"/>
</dbReference>
<feature type="domain" description="VWFC" evidence="6">
    <location>
        <begin position="175"/>
        <end position="235"/>
    </location>
</feature>
<dbReference type="Pfam" id="PF00093">
    <property type="entry name" value="VWC"/>
    <property type="match status" value="4"/>
</dbReference>
<dbReference type="EMBL" id="ABDC03031541">
    <property type="status" value="NOT_ANNOTATED_CDS"/>
    <property type="molecule type" value="Genomic_DNA"/>
</dbReference>
<dbReference type="EMBL" id="ABDC03031540">
    <property type="status" value="NOT_ANNOTATED_CDS"/>
    <property type="molecule type" value="Genomic_DNA"/>
</dbReference>
<feature type="repeat" description="CSPG" evidence="4">
    <location>
        <begin position="1766"/>
        <end position="1869"/>
    </location>
</feature>
<dbReference type="Gene3D" id="6.20.200.20">
    <property type="match status" value="4"/>
</dbReference>
<evidence type="ECO:0000256" key="2">
    <source>
        <dbReference type="ARBA" id="ARBA00022737"/>
    </source>
</evidence>
<dbReference type="InterPro" id="IPR009030">
    <property type="entry name" value="Growth_fac_rcpt_cys_sf"/>
</dbReference>
<feature type="repeat" description="CSPG" evidence="4">
    <location>
        <begin position="1260"/>
        <end position="1371"/>
    </location>
</feature>
<dbReference type="EMBL" id="ABDC03031533">
    <property type="status" value="NOT_ANNOTATED_CDS"/>
    <property type="molecule type" value="Genomic_DNA"/>
</dbReference>
<keyword evidence="2" id="KW-0677">Repeat</keyword>
<reference evidence="7" key="2">
    <citation type="submission" date="2025-08" db="UniProtKB">
        <authorList>
            <consortium name="Ensembl"/>
        </authorList>
    </citation>
    <scope>IDENTIFICATION</scope>
</reference>
<protein>
    <submittedName>
        <fullName evidence="7">Fraser extracellular matrix complex subunit 1</fullName>
    </submittedName>
</protein>
<feature type="repeat" description="CSPG" evidence="4">
    <location>
        <begin position="1031"/>
        <end position="1127"/>
    </location>
</feature>
<dbReference type="GO" id="GO:0009653">
    <property type="term" value="P:anatomical structure morphogenesis"/>
    <property type="evidence" value="ECO:0007669"/>
    <property type="project" value="TreeGrafter"/>
</dbReference>
<dbReference type="GeneTree" id="ENSGT00940000162130"/>
<evidence type="ECO:0000256" key="4">
    <source>
        <dbReference type="PROSITE-ProRule" id="PRU01201"/>
    </source>
</evidence>
<feature type="domain" description="VWFC" evidence="6">
    <location>
        <begin position="239"/>
        <end position="299"/>
    </location>
</feature>
<dbReference type="InterPro" id="IPR001007">
    <property type="entry name" value="VWF_dom"/>
</dbReference>
<gene>
    <name evidence="7" type="primary">FRAS1</name>
    <name evidence="7" type="synonym">LOC105860481</name>
</gene>
<dbReference type="SMART" id="SM00261">
    <property type="entry name" value="FU"/>
    <property type="match status" value="12"/>
</dbReference>
<dbReference type="EMBL" id="ABDC03031538">
    <property type="status" value="NOT_ANNOTATED_CDS"/>
    <property type="molecule type" value="Genomic_DNA"/>
</dbReference>
<feature type="domain" description="VWFC" evidence="6">
    <location>
        <begin position="303"/>
        <end position="366"/>
    </location>
</feature>
<dbReference type="Gene3D" id="2.10.220.10">
    <property type="entry name" value="Hormone Receptor, Insulin-like Growth Factor Receptor 1, Chain A, domain 2"/>
    <property type="match status" value="8"/>
</dbReference>
<dbReference type="EMBL" id="ABDC03031534">
    <property type="status" value="NOT_ANNOTATED_CDS"/>
    <property type="molecule type" value="Genomic_DNA"/>
</dbReference>
<evidence type="ECO:0000256" key="5">
    <source>
        <dbReference type="SAM" id="MobiDB-lite"/>
    </source>
</evidence>
<dbReference type="InterPro" id="IPR006212">
    <property type="entry name" value="Furin_repeat"/>
</dbReference>
<proteinExistence type="predicted"/>
<evidence type="ECO:0000313" key="8">
    <source>
        <dbReference type="Proteomes" id="UP000694394"/>
    </source>
</evidence>
<sequence length="1910" mass="204453">PDSSRARAHGDAFHRQPAPVAEPPVCLREGTGEVLRIAANQCCPECARRTPGSCLHEQKIHEHGSEWASAPCSVCSCTDGKVRCRPQPCPRPPCGRQELQFVPEGSCCPVCGEPCAYGGRLFQDGEDWRLGQCARCRCRNGVAQCFTARCPPLFCGQDEAVVHVPGRCCPQCSARSCLAAGHVYQHGQRWSEDACTACECDRGRASCRRQACPPLSCGKAHRRARRPGQCCEECLSPAGSCRHAGAVRYQDELWTTGACEFCVCDGGRVTCRPAVCARAQCAQGEELVHLDGKCCPECVPRSGHCVREENGDPVSIRADGEKWEDGPCRVCECRGAQVTCYEPSCPPCPVATLAVEVKGQCCPGCTSVRCHPDCLTCSGSPDHCDLCQDPTKLLQGGRCVHSCGPGFYRAGSLCVACQPQCATCSSGLGCSSCRPALLLQLGQCVDACGDGFYRDGHSCAGNPQRAPAGLRLTGSALGHCAICQDPTKLLAGGVLSCGPSCRSCGPGGPSCLACAGGTMLLNGTCLSACPGGHYADAAGRCRACHGSCARCSGPAASQCTACASAHALRQGRCLSSCGDGFYPDRGVCKACHPSCLSCVGPGPSQCTGCRKPEEGLQVEQPSGPGAPSGACLSRCAAGFYLESTGLCAACHESCSGCAGRSPHNCTACGPPLVLLAGRCLPRCPDGFFDQDGGCAECHPTCRQCRGPSESDCISCHPHASLSGGSCRTGCREGQFLDLAGHCADCHPLCQLCTANLHSPDGSLCLQCRDPGHLPLGDLCVPACPSGYHEQRGACERCHSSCRACRGPGPFSCSSCQASLVLSHLGTCSPTCFPGHYLDGSRACQPCGPHCHSCDGPASCTSCRDPRKVLLFGECRDEGCPPQHYLDFPTNTCKECDWSCEACSGPLRTDCLGCMDGLVLQDGACVEPCGAAHYRDGGGLCRSCGKPRLQCQGPQECSAVSRPFSCWSRCVRECGQGHRADLASTCPPGCLQCGHGDRCHLCDHGFFLQTGLCFPSCDPGSSNGTCAGGTGAPSLQVKGTLTLPIGSEKPLDFSLLDVRAPRGREGHLRFHVASPPSNGRLLLLHPDGRDLQLGRAGRFRWSDLKERRVRFVHSREKLRKGYFFLKISDQQFFSEPQLVNVEAFSTQAPYVLRNEVLRVGRGEAAAITTRLLDIRDEDNPQDVVVRVLDAPRHGQLRHSLRPPPAGPVRQFRLEELARGLLHYAHDGSQGHSDAAVLQAGDGHSFRNILLQVQTLPQNDRGLRLVADPMVWVPEGGMLQITNRILQAEAPGASAEEIVYKITQDHPKFGELVLLLDMPADSPAAEDGGQHLPDGRTATPVSSFTQRDVDEGLLWYWHSGGPAQGDSFGFQVSSAGDGGSELESRTFNIAVLPRTPGRPELSAETSLHMTAREDGPTVIQPRSLPFASPERPSREVVYNITLPLQPEHGTVEHRDRPHSPVRRFTQEDVNQGKILYRPPPAAPHLREITAFSFAGLPESVKFHFTVSDGETTSPETALTIHLLPADPALPRVQVTAPPLRVSPGGSAPVGLELVGRDGETAPEELVFELQRPPQHGVVLRSTAGPLAPLAAGDRFTYEDVKTNGLRYQHDGSPAREDALEISVGDGATATSVDVRVEVLPRETRGPRLASGSSLSLTVGSKRSAAITRSHLAYEDDSSPDAEIWIRLSSPPEHGRLLRTSGPGVEELSELANFTMEDINNERIRYSAVSEADGRLLTDGFRFSVSDSDHNQLHHQEFTVTITPAEHPPPILAFADLITVDEGGRTPLSFHHFFATEDQDGLRGDAVITLSALPRYGCIENAGTGDRFGPETPSGREAAFPVRDVLENYIYYYQSVHESVEPTHDVFSFYVRPWQRALRDRSIDIHHRGVNLGAGRLHEPVAAKPHQNRHVAL</sequence>
<organism evidence="7 8">
    <name type="scientific">Microcebus murinus</name>
    <name type="common">Gray mouse lemur</name>
    <name type="synonym">Lemur murinus</name>
    <dbReference type="NCBI Taxonomy" id="30608"/>
    <lineage>
        <taxon>Eukaryota</taxon>
        <taxon>Metazoa</taxon>
        <taxon>Chordata</taxon>
        <taxon>Craniata</taxon>
        <taxon>Vertebrata</taxon>
        <taxon>Euteleostomi</taxon>
        <taxon>Mammalia</taxon>
        <taxon>Eutheria</taxon>
        <taxon>Euarchontoglires</taxon>
        <taxon>Primates</taxon>
        <taxon>Strepsirrhini</taxon>
        <taxon>Lemuriformes</taxon>
        <taxon>Cheirogaleidae</taxon>
        <taxon>Microcebus</taxon>
    </lineage>
</organism>
<keyword evidence="1" id="KW-0732">Signal</keyword>
<evidence type="ECO:0000256" key="3">
    <source>
        <dbReference type="ARBA" id="ARBA00023180"/>
    </source>
</evidence>
<dbReference type="PROSITE" id="PS50184">
    <property type="entry name" value="VWFC_2"/>
    <property type="match status" value="5"/>
</dbReference>
<dbReference type="Proteomes" id="UP000694394">
    <property type="component" value="Chromosome 29"/>
</dbReference>
<dbReference type="EMBL" id="ABDC03031542">
    <property type="status" value="NOT_ANNOTATED_CDS"/>
    <property type="molecule type" value="Genomic_DNA"/>
</dbReference>
<evidence type="ECO:0000256" key="1">
    <source>
        <dbReference type="ARBA" id="ARBA00022729"/>
    </source>
</evidence>
<reference evidence="7" key="3">
    <citation type="submission" date="2025-09" db="UniProtKB">
        <authorList>
            <consortium name="Ensembl"/>
        </authorList>
    </citation>
    <scope>IDENTIFICATION</scope>
</reference>
<dbReference type="PANTHER" id="PTHR45739:SF1">
    <property type="entry name" value="EXTRACELLULAR MATRIX ORGANIZING PROTEIN FRAS1"/>
    <property type="match status" value="1"/>
</dbReference>
<reference evidence="7" key="1">
    <citation type="submission" date="2016-12" db="EMBL/GenBank/DDBJ databases">
        <title>Mouse lemur reference genome and diversity panel.</title>
        <authorList>
            <person name="Harris R."/>
            <person name="Larsen P."/>
            <person name="Liu Y."/>
            <person name="Hughes D.S."/>
            <person name="Murali S."/>
            <person name="Raveendran M."/>
            <person name="Korchina V."/>
            <person name="Wang M."/>
            <person name="Jhangiani S."/>
            <person name="Bandaranaike D."/>
            <person name="Bellair M."/>
            <person name="Blankenburg K."/>
            <person name="Chao H."/>
            <person name="Dahdouli M."/>
            <person name="Dinh H."/>
            <person name="Doddapaneni H."/>
            <person name="English A."/>
            <person name="Firestine M."/>
            <person name="Gnanaolivu R."/>
            <person name="Gross S."/>
            <person name="Hernandez B."/>
            <person name="Javaid M."/>
            <person name="Jayaseelan J."/>
            <person name="Jones J."/>
            <person name="Khan Z."/>
            <person name="Kovar C."/>
            <person name="Kurapati P."/>
            <person name="Le B."/>
            <person name="Lee S."/>
            <person name="Li M."/>
            <person name="Mathew T."/>
            <person name="Narasimhan A."/>
            <person name="Ngo D."/>
            <person name="Nguyen L."/>
            <person name="Okwuonu G."/>
            <person name="Ongeri F."/>
            <person name="Osuji N."/>
            <person name="Pu L.-L."/>
            <person name="Puazo M."/>
            <person name="Quiroz J."/>
            <person name="Raj R."/>
            <person name="Rajbhandari K."/>
            <person name="Reid J.G."/>
            <person name="Santibanez J."/>
            <person name="Sexton D."/>
            <person name="Skinner E."/>
            <person name="Vee V."/>
            <person name="Weissenberger G."/>
            <person name="Wu Y."/>
            <person name="Xin Y."/>
            <person name="Han Y."/>
            <person name="Campbell C."/>
            <person name="Brown A."/>
            <person name="Sullivan B."/>
            <person name="Shelton J."/>
            <person name="Brown S."/>
            <person name="Dudchenko O."/>
            <person name="Machol I."/>
            <person name="Durand N."/>
            <person name="Shamim M."/>
            <person name="Lieberman A."/>
            <person name="Muzny D.M."/>
            <person name="Richards S."/>
            <person name="Yoder A."/>
            <person name="Worley K.C."/>
            <person name="Rogers J."/>
            <person name="Gibbs R.A."/>
        </authorList>
    </citation>
    <scope>NUCLEOTIDE SEQUENCE [LARGE SCALE GENOMIC DNA]</scope>
</reference>
<feature type="region of interest" description="Disordered" evidence="5">
    <location>
        <begin position="1320"/>
        <end position="1340"/>
    </location>
</feature>
<keyword evidence="8" id="KW-1185">Reference proteome</keyword>
<dbReference type="InterPro" id="IPR039005">
    <property type="entry name" value="CSPG_rpt"/>
</dbReference>
<dbReference type="Ensembl" id="ENSMICT00000069478.1">
    <property type="protein sequence ID" value="ENSMICP00000040780.1"/>
    <property type="gene ID" value="ENSMICG00000043414.1"/>
</dbReference>
<dbReference type="EMBL" id="ABDC03031537">
    <property type="status" value="NOT_ANNOTATED_CDS"/>
    <property type="molecule type" value="Genomic_DNA"/>
</dbReference>
<dbReference type="PANTHER" id="PTHR45739">
    <property type="entry name" value="MATRIX PROTEIN, PUTATIVE-RELATED"/>
    <property type="match status" value="1"/>
</dbReference>
<accession>A0A8C5XSK4</accession>
<dbReference type="EMBL" id="ABDC03031535">
    <property type="status" value="NOT_ANNOTATED_CDS"/>
    <property type="molecule type" value="Genomic_DNA"/>
</dbReference>
<feature type="repeat" description="CSPG" evidence="4">
    <location>
        <begin position="1643"/>
        <end position="1743"/>
    </location>
</feature>
<dbReference type="SMART" id="SM00215">
    <property type="entry name" value="VWC_out"/>
    <property type="match status" value="3"/>
</dbReference>
<dbReference type="SUPFAM" id="SSF57184">
    <property type="entry name" value="Growth factor receptor domain"/>
    <property type="match status" value="5"/>
</dbReference>
<keyword evidence="3" id="KW-0325">Glycoprotein</keyword>
<dbReference type="PROSITE" id="PS51854">
    <property type="entry name" value="CSPG"/>
    <property type="match status" value="7"/>
</dbReference>
<dbReference type="Gene3D" id="2.10.70.10">
    <property type="entry name" value="Complement Module, domain 1"/>
    <property type="match status" value="1"/>
</dbReference>
<dbReference type="SUPFAM" id="SSF57603">
    <property type="entry name" value="FnI-like domain"/>
    <property type="match status" value="5"/>
</dbReference>
<feature type="domain" description="VWFC" evidence="6">
    <location>
        <begin position="52"/>
        <end position="112"/>
    </location>
</feature>
<dbReference type="SMART" id="SM00214">
    <property type="entry name" value="VWC"/>
    <property type="match status" value="5"/>
</dbReference>
<feature type="repeat" description="CSPG" evidence="4">
    <location>
        <begin position="1147"/>
        <end position="1239"/>
    </location>
</feature>
<dbReference type="Pfam" id="PF16184">
    <property type="entry name" value="Cadherin_3"/>
    <property type="match status" value="6"/>
</dbReference>
<feature type="repeat" description="CSPG" evidence="4">
    <location>
        <begin position="1528"/>
        <end position="1622"/>
    </location>
</feature>
<dbReference type="CDD" id="cd00064">
    <property type="entry name" value="FU"/>
    <property type="match status" value="9"/>
</dbReference>
<feature type="repeat" description="CSPG" evidence="4">
    <location>
        <begin position="1396"/>
        <end position="1494"/>
    </location>
</feature>
<evidence type="ECO:0000259" key="6">
    <source>
        <dbReference type="PROSITE" id="PS50184"/>
    </source>
</evidence>
<feature type="domain" description="VWFC" evidence="6">
    <location>
        <begin position="113"/>
        <end position="173"/>
    </location>
</feature>
<dbReference type="InterPro" id="IPR051561">
    <property type="entry name" value="FRAS1_ECM"/>
</dbReference>